<feature type="transmembrane region" description="Helical" evidence="8">
    <location>
        <begin position="327"/>
        <end position="349"/>
    </location>
</feature>
<evidence type="ECO:0000256" key="8">
    <source>
        <dbReference type="SAM" id="Phobius"/>
    </source>
</evidence>
<dbReference type="RefSeq" id="XP_018270514.1">
    <property type="nucleotide sequence ID" value="XM_018412292.1"/>
</dbReference>
<dbReference type="GeneID" id="28972741"/>
<organism evidence="10 11">
    <name type="scientific">Rhodotorula graminis (strain WP1)</name>
    <dbReference type="NCBI Taxonomy" id="578459"/>
    <lineage>
        <taxon>Eukaryota</taxon>
        <taxon>Fungi</taxon>
        <taxon>Dikarya</taxon>
        <taxon>Basidiomycota</taxon>
        <taxon>Pucciniomycotina</taxon>
        <taxon>Microbotryomycetes</taxon>
        <taxon>Sporidiobolales</taxon>
        <taxon>Sporidiobolaceae</taxon>
        <taxon>Rhodotorula</taxon>
    </lineage>
</organism>
<dbReference type="GO" id="GO:0015179">
    <property type="term" value="F:L-amino acid transmembrane transporter activity"/>
    <property type="evidence" value="ECO:0007669"/>
    <property type="project" value="TreeGrafter"/>
</dbReference>
<comment type="similarity">
    <text evidence="2">Belongs to the amino acid/polyamine transporter 2 family.</text>
</comment>
<name>A0A194S1Q3_RHOGW</name>
<evidence type="ECO:0000256" key="5">
    <source>
        <dbReference type="ARBA" id="ARBA00022970"/>
    </source>
</evidence>
<feature type="transmembrane region" description="Helical" evidence="8">
    <location>
        <begin position="254"/>
        <end position="274"/>
    </location>
</feature>
<feature type="transmembrane region" description="Helical" evidence="8">
    <location>
        <begin position="25"/>
        <end position="45"/>
    </location>
</feature>
<feature type="transmembrane region" description="Helical" evidence="8">
    <location>
        <begin position="77"/>
        <end position="97"/>
    </location>
</feature>
<reference evidence="10 11" key="1">
    <citation type="journal article" date="2015" name="Front. Microbiol.">
        <title>Genome sequence of the plant growth promoting endophytic yeast Rhodotorula graminis WP1.</title>
        <authorList>
            <person name="Firrincieli A."/>
            <person name="Otillar R."/>
            <person name="Salamov A."/>
            <person name="Schmutz J."/>
            <person name="Khan Z."/>
            <person name="Redman R.S."/>
            <person name="Fleck N.D."/>
            <person name="Lindquist E."/>
            <person name="Grigoriev I.V."/>
            <person name="Doty S.L."/>
        </authorList>
    </citation>
    <scope>NUCLEOTIDE SEQUENCE [LARGE SCALE GENOMIC DNA]</scope>
    <source>
        <strain evidence="10 11">WP1</strain>
    </source>
</reference>
<dbReference type="GO" id="GO:0005774">
    <property type="term" value="C:vacuolar membrane"/>
    <property type="evidence" value="ECO:0007669"/>
    <property type="project" value="TreeGrafter"/>
</dbReference>
<gene>
    <name evidence="10" type="ORF">RHOBADRAFT_16002</name>
</gene>
<evidence type="ECO:0000256" key="7">
    <source>
        <dbReference type="ARBA" id="ARBA00023136"/>
    </source>
</evidence>
<dbReference type="STRING" id="578459.A0A194S1Q3"/>
<feature type="transmembrane region" description="Helical" evidence="8">
    <location>
        <begin position="211"/>
        <end position="234"/>
    </location>
</feature>
<keyword evidence="6 8" id="KW-1133">Transmembrane helix</keyword>
<evidence type="ECO:0000313" key="10">
    <source>
        <dbReference type="EMBL" id="KPV74465.1"/>
    </source>
</evidence>
<proteinExistence type="inferred from homology"/>
<keyword evidence="7 8" id="KW-0472">Membrane</keyword>
<feature type="transmembrane region" description="Helical" evidence="8">
    <location>
        <begin position="361"/>
        <end position="382"/>
    </location>
</feature>
<dbReference type="Proteomes" id="UP000053890">
    <property type="component" value="Unassembled WGS sequence"/>
</dbReference>
<comment type="subcellular location">
    <subcellularLocation>
        <location evidence="1">Membrane</location>
        <topology evidence="1">Multi-pass membrane protein</topology>
    </subcellularLocation>
</comment>
<evidence type="ECO:0000313" key="11">
    <source>
        <dbReference type="Proteomes" id="UP000053890"/>
    </source>
</evidence>
<feature type="domain" description="Amino acid transporter transmembrane" evidence="9">
    <location>
        <begin position="6"/>
        <end position="378"/>
    </location>
</feature>
<evidence type="ECO:0000256" key="1">
    <source>
        <dbReference type="ARBA" id="ARBA00004141"/>
    </source>
</evidence>
<accession>A0A194S1Q3</accession>
<feature type="transmembrane region" description="Helical" evidence="8">
    <location>
        <begin position="175"/>
        <end position="199"/>
    </location>
</feature>
<dbReference type="EMBL" id="KQ474080">
    <property type="protein sequence ID" value="KPV74465.1"/>
    <property type="molecule type" value="Genomic_DNA"/>
</dbReference>
<feature type="transmembrane region" description="Helical" evidence="8">
    <location>
        <begin position="103"/>
        <end position="121"/>
    </location>
</feature>
<evidence type="ECO:0000256" key="4">
    <source>
        <dbReference type="ARBA" id="ARBA00022692"/>
    </source>
</evidence>
<protein>
    <recommendedName>
        <fullName evidence="9">Amino acid transporter transmembrane domain-containing protein</fullName>
    </recommendedName>
</protein>
<feature type="transmembrane region" description="Helical" evidence="8">
    <location>
        <begin position="304"/>
        <end position="321"/>
    </location>
</feature>
<dbReference type="OMA" id="CAPEREI"/>
<sequence length="390" mass="42298">QTLSRSVNVLIGVGLLAEPLAFADAGWVGGILLLVFCALVTNYTAKMLAAMMKQDRTSATYADVLIKAYGPWARETIYFLFVVELATFSVATVTLFADSMASLFPRFSSLFFKLISYLILLPTTYLPLRVLSLTSLLGIMSSVVLLAVLVTDGLIKKTAPGSFWEPMATSIVPRWGRFPISFGLLMSGFSGHAVVPSLYRDMAHPEHFASMINVAYIIAFVVSVVFGVFGYLMFGNSVSSEITRDLASTVGYPVALNQLAVWMVAINPLVKYAIANKPLVTTFEHLVGLHKPVAPRRIHRVRYYLLRPAASILCVGLAIAIPEFDRVLAFLGSASAFVICVIGPVGAYLIPLVVAGAERVLCWFLLVVSIVMASVGTVWSFLPVEEAGLV</sequence>
<keyword evidence="3" id="KW-0813">Transport</keyword>
<dbReference type="PANTHER" id="PTHR22950:SF692">
    <property type="entry name" value="TRANSMEMBRANE AMINO ACID TRANSPORTER FAMILY PROTEIN"/>
    <property type="match status" value="1"/>
</dbReference>
<keyword evidence="4 8" id="KW-0812">Transmembrane</keyword>
<evidence type="ECO:0000256" key="3">
    <source>
        <dbReference type="ARBA" id="ARBA00022448"/>
    </source>
</evidence>
<feature type="non-terminal residue" evidence="10">
    <location>
        <position position="1"/>
    </location>
</feature>
<dbReference type="Pfam" id="PF01490">
    <property type="entry name" value="Aa_trans"/>
    <property type="match status" value="1"/>
</dbReference>
<evidence type="ECO:0000259" key="9">
    <source>
        <dbReference type="Pfam" id="PF01490"/>
    </source>
</evidence>
<dbReference type="OrthoDB" id="655540at2759"/>
<keyword evidence="11" id="KW-1185">Reference proteome</keyword>
<evidence type="ECO:0000256" key="2">
    <source>
        <dbReference type="ARBA" id="ARBA00008066"/>
    </source>
</evidence>
<dbReference type="PANTHER" id="PTHR22950">
    <property type="entry name" value="AMINO ACID TRANSPORTER"/>
    <property type="match status" value="1"/>
</dbReference>
<feature type="transmembrane region" description="Helical" evidence="8">
    <location>
        <begin position="133"/>
        <end position="155"/>
    </location>
</feature>
<keyword evidence="5" id="KW-0029">Amino-acid transport</keyword>
<evidence type="ECO:0000256" key="6">
    <source>
        <dbReference type="ARBA" id="ARBA00022989"/>
    </source>
</evidence>
<dbReference type="AlphaFoldDB" id="A0A194S1Q3"/>
<dbReference type="InterPro" id="IPR013057">
    <property type="entry name" value="AA_transpt_TM"/>
</dbReference>